<dbReference type="Pfam" id="PF20163">
    <property type="entry name" value="DUF6536"/>
    <property type="match status" value="1"/>
</dbReference>
<evidence type="ECO:0000313" key="4">
    <source>
        <dbReference type="EMBL" id="PYI08667.1"/>
    </source>
</evidence>
<keyword evidence="2" id="KW-0472">Membrane</keyword>
<gene>
    <name evidence="4" type="ORF">BO78DRAFT_395531</name>
</gene>
<evidence type="ECO:0000313" key="5">
    <source>
        <dbReference type="Proteomes" id="UP000248423"/>
    </source>
</evidence>
<feature type="transmembrane region" description="Helical" evidence="2">
    <location>
        <begin position="487"/>
        <end position="512"/>
    </location>
</feature>
<evidence type="ECO:0000259" key="3">
    <source>
        <dbReference type="Pfam" id="PF20163"/>
    </source>
</evidence>
<feature type="transmembrane region" description="Helical" evidence="2">
    <location>
        <begin position="655"/>
        <end position="676"/>
    </location>
</feature>
<feature type="transmembrane region" description="Helical" evidence="2">
    <location>
        <begin position="720"/>
        <end position="744"/>
    </location>
</feature>
<dbReference type="EMBL" id="KZ826333">
    <property type="protein sequence ID" value="PYI08667.1"/>
    <property type="molecule type" value="Genomic_DNA"/>
</dbReference>
<feature type="transmembrane region" description="Helical" evidence="2">
    <location>
        <begin position="68"/>
        <end position="92"/>
    </location>
</feature>
<feature type="transmembrane region" description="Helical" evidence="2">
    <location>
        <begin position="120"/>
        <end position="144"/>
    </location>
</feature>
<feature type="transmembrane region" description="Helical" evidence="2">
    <location>
        <begin position="593"/>
        <end position="616"/>
    </location>
</feature>
<evidence type="ECO:0000256" key="2">
    <source>
        <dbReference type="SAM" id="Phobius"/>
    </source>
</evidence>
<protein>
    <recommendedName>
        <fullName evidence="3">DUF6536 domain-containing protein</fullName>
    </recommendedName>
</protein>
<sequence length="857" mass="95558">MHWGKRYSPIHSDQDGTDSEPMELQNVIPGAPKAVMETRRTGSRFELISQSEEPEGKPPPRKRSFDPVWWCVYGNLAVLMINVIFTICAASWTASHYGGATFGPNILYEGSCSRAKNIKIGIHLVINVLSVVLTATSSFCCNILMSPSRADVDRAHAERNWLTIGVFSMRNFKNLRWPHRMLWVLLTGTSLVVQLIYNSVIYTSLNANTYAALVASHDFVSNTSIPNSAFEAQSCYPEADLAWNITDLRTSILNGEFEVLDPQACIEAYAVEYLSDRRTVIAVPSESMTLNSTRLYMSGYGWPARIYEAIPSNVMQNSGLTGQLNNGSEAYSYSTGDAFSWICAWSDDYQSCTTKTAQSMSPWTLLGQTWTPSTSIQQSNETILDWETVSWTSDAELQYDWSGLNETERAELKTKLEANPTLEQMKSFIHTRTWSNKTFADSLTINASCSTDDWIPADAFMYGAPQRKIAFPIDHCLSENTGGQCRLLYHMPIGVVMIICILLKVGCLFFLVNIDRRSLFLTVGDAISSYLQNPDPLTKGWCMLSKSAVKRSEECPWNASCDPKVRNMPLPPSPRPENPATKTPQWAKACNPLVALGILPILLVYIAITQILPIYAQAAARGLSYGEVTPSQIWDIKGFGSVQSDGLLTNLATTYVGMELLANTPQLLVSLLYFLFNDHMTRMLHTADYNNYAVSRRPLRVSFPQGEQRSTFYLSIPYRYCLPLLFAFTLIHWFISEGIFYVQILPYDLAGNPISSSVLMTCGISTIPLEVAMFLTIAILFVIWFISARSYKCATMPFAIGCSVVISAACHPPSNDPNAAFKPVMWGAVDDKDSDELGHCCFTSLDVTEPQADRKYI</sequence>
<dbReference type="PANTHER" id="PTHR35395">
    <property type="entry name" value="DUF6536 DOMAIN-CONTAINING PROTEIN"/>
    <property type="match status" value="1"/>
</dbReference>
<dbReference type="InterPro" id="IPR046623">
    <property type="entry name" value="DUF6536"/>
</dbReference>
<keyword evidence="2" id="KW-1133">Transmembrane helix</keyword>
<dbReference type="Proteomes" id="UP000248423">
    <property type="component" value="Unassembled WGS sequence"/>
</dbReference>
<reference evidence="4 5" key="1">
    <citation type="submission" date="2018-02" db="EMBL/GenBank/DDBJ databases">
        <title>The genomes of Aspergillus section Nigri reveals drivers in fungal speciation.</title>
        <authorList>
            <consortium name="DOE Joint Genome Institute"/>
            <person name="Vesth T.C."/>
            <person name="Nybo J."/>
            <person name="Theobald S."/>
            <person name="Brandl J."/>
            <person name="Frisvad J.C."/>
            <person name="Nielsen K.F."/>
            <person name="Lyhne E.K."/>
            <person name="Kogle M.E."/>
            <person name="Kuo A."/>
            <person name="Riley R."/>
            <person name="Clum A."/>
            <person name="Nolan M."/>
            <person name="Lipzen A."/>
            <person name="Salamov A."/>
            <person name="Henrissat B."/>
            <person name="Wiebenga A."/>
            <person name="De vries R.P."/>
            <person name="Grigoriev I.V."/>
            <person name="Mortensen U.H."/>
            <person name="Andersen M.R."/>
            <person name="Baker S.E."/>
        </authorList>
    </citation>
    <scope>NUCLEOTIDE SEQUENCE [LARGE SCALE GENOMIC DNA]</scope>
    <source>
        <strain evidence="4 5">CBS 121057</strain>
    </source>
</reference>
<organism evidence="4 5">
    <name type="scientific">Aspergillus sclerotiicarbonarius (strain CBS 121057 / IBT 28362)</name>
    <dbReference type="NCBI Taxonomy" id="1448318"/>
    <lineage>
        <taxon>Eukaryota</taxon>
        <taxon>Fungi</taxon>
        <taxon>Dikarya</taxon>
        <taxon>Ascomycota</taxon>
        <taxon>Pezizomycotina</taxon>
        <taxon>Eurotiomycetes</taxon>
        <taxon>Eurotiomycetidae</taxon>
        <taxon>Eurotiales</taxon>
        <taxon>Aspergillaceae</taxon>
        <taxon>Aspergillus</taxon>
        <taxon>Aspergillus subgen. Circumdati</taxon>
    </lineage>
</organism>
<dbReference type="AlphaFoldDB" id="A0A319EEP0"/>
<dbReference type="STRING" id="1448318.A0A319EEP0"/>
<accession>A0A319EEP0</accession>
<feature type="region of interest" description="Disordered" evidence="1">
    <location>
        <begin position="1"/>
        <end position="33"/>
    </location>
</feature>
<evidence type="ECO:0000256" key="1">
    <source>
        <dbReference type="SAM" id="MobiDB-lite"/>
    </source>
</evidence>
<keyword evidence="2" id="KW-0812">Transmembrane</keyword>
<dbReference type="VEuPathDB" id="FungiDB:BO78DRAFT_395531"/>
<feature type="transmembrane region" description="Helical" evidence="2">
    <location>
        <begin position="180"/>
        <end position="197"/>
    </location>
</feature>
<dbReference type="PANTHER" id="PTHR35395:SF1">
    <property type="entry name" value="DUF6536 DOMAIN-CONTAINING PROTEIN"/>
    <property type="match status" value="1"/>
</dbReference>
<dbReference type="OrthoDB" id="5429634at2759"/>
<keyword evidence="5" id="KW-1185">Reference proteome</keyword>
<feature type="transmembrane region" description="Helical" evidence="2">
    <location>
        <begin position="764"/>
        <end position="786"/>
    </location>
</feature>
<proteinExistence type="predicted"/>
<name>A0A319EEP0_ASPSB</name>
<feature type="domain" description="DUF6536" evidence="3">
    <location>
        <begin position="68"/>
        <end position="220"/>
    </location>
</feature>